<dbReference type="GO" id="GO:0005739">
    <property type="term" value="C:mitochondrion"/>
    <property type="evidence" value="ECO:0007669"/>
    <property type="project" value="TreeGrafter"/>
</dbReference>
<dbReference type="GO" id="GO:1990221">
    <property type="term" value="C:L-cysteine desulfurase complex"/>
    <property type="evidence" value="ECO:0007669"/>
    <property type="project" value="TreeGrafter"/>
</dbReference>
<dbReference type="EMBL" id="BTFZ01000001">
    <property type="protein sequence ID" value="GMM32725.1"/>
    <property type="molecule type" value="Genomic_DNA"/>
</dbReference>
<name>A0AAV5QCQ8_9ASCO</name>
<dbReference type="Proteomes" id="UP001360560">
    <property type="component" value="Unassembled WGS sequence"/>
</dbReference>
<sequence length="103" mass="12096">MSSLSKSVSTLPSRTKVLGLYHNMLRSSLKFDNYNFREYFLRKTRYEFRKNMELTEEDKIIAAYNDAVKQFTVLKRQATISEMYHFDKTVVEPQGKVSGAEKN</sequence>
<dbReference type="GeneID" id="90070704"/>
<evidence type="ECO:0000259" key="2">
    <source>
        <dbReference type="Pfam" id="PF05347"/>
    </source>
</evidence>
<gene>
    <name evidence="3" type="ORF">DASC09_000500</name>
</gene>
<dbReference type="RefSeq" id="XP_064849725.1">
    <property type="nucleotide sequence ID" value="XM_064993653.1"/>
</dbReference>
<evidence type="ECO:0000256" key="1">
    <source>
        <dbReference type="ARBA" id="ARBA00009508"/>
    </source>
</evidence>
<evidence type="ECO:0000313" key="3">
    <source>
        <dbReference type="EMBL" id="GMM32725.1"/>
    </source>
</evidence>
<dbReference type="CDD" id="cd20264">
    <property type="entry name" value="Complex1_LYR_LYRM4"/>
    <property type="match status" value="1"/>
</dbReference>
<feature type="domain" description="Complex 1 LYR protein" evidence="2">
    <location>
        <begin position="16"/>
        <end position="72"/>
    </location>
</feature>
<dbReference type="PANTHER" id="PTHR13166">
    <property type="entry name" value="PROTEIN C6ORF149"/>
    <property type="match status" value="1"/>
</dbReference>
<dbReference type="PANTHER" id="PTHR13166:SF7">
    <property type="entry name" value="LYR MOTIF-CONTAINING PROTEIN 4"/>
    <property type="match status" value="1"/>
</dbReference>
<comment type="caution">
    <text evidence="3">The sequence shown here is derived from an EMBL/GenBank/DDBJ whole genome shotgun (WGS) entry which is preliminary data.</text>
</comment>
<dbReference type="InterPro" id="IPR051522">
    <property type="entry name" value="ISC_assembly_LYR"/>
</dbReference>
<dbReference type="GO" id="GO:0016226">
    <property type="term" value="P:iron-sulfur cluster assembly"/>
    <property type="evidence" value="ECO:0007669"/>
    <property type="project" value="InterPro"/>
</dbReference>
<dbReference type="AlphaFoldDB" id="A0AAV5QCQ8"/>
<protein>
    <submittedName>
        <fullName evidence="3">Isd11 protein</fullName>
    </submittedName>
</protein>
<accession>A0AAV5QCQ8</accession>
<dbReference type="Pfam" id="PF05347">
    <property type="entry name" value="Complex1_LYR"/>
    <property type="match status" value="1"/>
</dbReference>
<evidence type="ECO:0000313" key="4">
    <source>
        <dbReference type="Proteomes" id="UP001360560"/>
    </source>
</evidence>
<organism evidence="3 4">
    <name type="scientific">Saccharomycopsis crataegensis</name>
    <dbReference type="NCBI Taxonomy" id="43959"/>
    <lineage>
        <taxon>Eukaryota</taxon>
        <taxon>Fungi</taxon>
        <taxon>Dikarya</taxon>
        <taxon>Ascomycota</taxon>
        <taxon>Saccharomycotina</taxon>
        <taxon>Saccharomycetes</taxon>
        <taxon>Saccharomycopsidaceae</taxon>
        <taxon>Saccharomycopsis</taxon>
    </lineage>
</organism>
<reference evidence="3 4" key="1">
    <citation type="journal article" date="2023" name="Elife">
        <title>Identification of key yeast species and microbe-microbe interactions impacting larval growth of Drosophila in the wild.</title>
        <authorList>
            <person name="Mure A."/>
            <person name="Sugiura Y."/>
            <person name="Maeda R."/>
            <person name="Honda K."/>
            <person name="Sakurai N."/>
            <person name="Takahashi Y."/>
            <person name="Watada M."/>
            <person name="Katoh T."/>
            <person name="Gotoh A."/>
            <person name="Gotoh Y."/>
            <person name="Taniguchi I."/>
            <person name="Nakamura K."/>
            <person name="Hayashi T."/>
            <person name="Katayama T."/>
            <person name="Uemura T."/>
            <person name="Hattori Y."/>
        </authorList>
    </citation>
    <scope>NUCLEOTIDE SEQUENCE [LARGE SCALE GENOMIC DNA]</scope>
    <source>
        <strain evidence="3 4">SC-9</strain>
    </source>
</reference>
<keyword evidence="4" id="KW-1185">Reference proteome</keyword>
<comment type="similarity">
    <text evidence="1">Belongs to the complex I LYR family.</text>
</comment>
<proteinExistence type="inferred from homology"/>
<dbReference type="InterPro" id="IPR045297">
    <property type="entry name" value="Complex1_LYR_LYRM4"/>
</dbReference>
<dbReference type="InterPro" id="IPR008011">
    <property type="entry name" value="Complex1_LYR_dom"/>
</dbReference>